<keyword evidence="1" id="KW-0812">Transmembrane</keyword>
<sequence>MAIEGIGQVNNYLTLVLIKFVDMSIVPWLILVIWPQLNGSRHFSYYYLSNHCALMIILGYTAQAKADREYDRFNRLSNHLLIHCVV</sequence>
<evidence type="ECO:0000313" key="2">
    <source>
        <dbReference type="EMBL" id="SUP61302.1"/>
    </source>
</evidence>
<evidence type="ECO:0000313" key="3">
    <source>
        <dbReference type="Proteomes" id="UP000254621"/>
    </source>
</evidence>
<dbReference type="Proteomes" id="UP000254621">
    <property type="component" value="Unassembled WGS sequence"/>
</dbReference>
<keyword evidence="1" id="KW-1133">Transmembrane helix</keyword>
<dbReference type="AlphaFoldDB" id="A0A380P9V2"/>
<feature type="transmembrane region" description="Helical" evidence="1">
    <location>
        <begin position="43"/>
        <end position="62"/>
    </location>
</feature>
<name>A0A380P9V2_WEIVI</name>
<accession>A0A380P9V2</accession>
<evidence type="ECO:0000256" key="1">
    <source>
        <dbReference type="SAM" id="Phobius"/>
    </source>
</evidence>
<protein>
    <submittedName>
        <fullName evidence="2">Uncharacterized protein</fullName>
    </submittedName>
</protein>
<dbReference type="EMBL" id="UHIV01000006">
    <property type="protein sequence ID" value="SUP61302.1"/>
    <property type="molecule type" value="Genomic_DNA"/>
</dbReference>
<feature type="transmembrane region" description="Helical" evidence="1">
    <location>
        <begin position="12"/>
        <end position="37"/>
    </location>
</feature>
<organism evidence="2 3">
    <name type="scientific">Weissella viridescens</name>
    <name type="common">Lactobacillus viridescens</name>
    <dbReference type="NCBI Taxonomy" id="1629"/>
    <lineage>
        <taxon>Bacteria</taxon>
        <taxon>Bacillati</taxon>
        <taxon>Bacillota</taxon>
        <taxon>Bacilli</taxon>
        <taxon>Lactobacillales</taxon>
        <taxon>Lactobacillaceae</taxon>
        <taxon>Weissella</taxon>
    </lineage>
</organism>
<gene>
    <name evidence="2" type="ORF">NCTC13645_02437</name>
</gene>
<reference evidence="2 3" key="1">
    <citation type="submission" date="2018-06" db="EMBL/GenBank/DDBJ databases">
        <authorList>
            <consortium name="Pathogen Informatics"/>
            <person name="Doyle S."/>
        </authorList>
    </citation>
    <scope>NUCLEOTIDE SEQUENCE [LARGE SCALE GENOMIC DNA]</scope>
    <source>
        <strain evidence="2 3">NCTC13645</strain>
    </source>
</reference>
<proteinExistence type="predicted"/>
<keyword evidence="1" id="KW-0472">Membrane</keyword>